<feature type="chain" id="PRO_5015926386" evidence="2">
    <location>
        <begin position="17"/>
        <end position="126"/>
    </location>
</feature>
<keyword evidence="4" id="KW-1185">Reference proteome</keyword>
<feature type="compositionally biased region" description="Basic and acidic residues" evidence="1">
    <location>
        <begin position="105"/>
        <end position="114"/>
    </location>
</feature>
<reference evidence="3 4" key="1">
    <citation type="submission" date="2018-06" db="EMBL/GenBank/DDBJ databases">
        <title>Mucibacter soli gen. nov., sp. nov., a new member of the family Chitinophagaceae producing mucin.</title>
        <authorList>
            <person name="Kim M.-K."/>
            <person name="Park S."/>
            <person name="Kim T.-S."/>
            <person name="Joung Y."/>
            <person name="Han J.-H."/>
            <person name="Kim S.B."/>
        </authorList>
    </citation>
    <scope>NUCLEOTIDE SEQUENCE [LARGE SCALE GENOMIC DNA]</scope>
    <source>
        <strain evidence="3 4">R1-15</strain>
    </source>
</reference>
<dbReference type="AlphaFoldDB" id="A0A2W2AVH5"/>
<sequence>MALVFCALMISQMTFAQGGGMHNNQTPEQRAQQQTNKLTQELSLNADQQKSIYSANLKAAQDMQAAMQSGDRSQMKTIQQTRDASFKQTLTADQYKKYEQLKEQMKEKMKEHRQMQQPSGDGTPAN</sequence>
<dbReference type="Proteomes" id="UP000248745">
    <property type="component" value="Unassembled WGS sequence"/>
</dbReference>
<evidence type="ECO:0000313" key="4">
    <source>
        <dbReference type="Proteomes" id="UP000248745"/>
    </source>
</evidence>
<evidence type="ECO:0000256" key="2">
    <source>
        <dbReference type="SAM" id="SignalP"/>
    </source>
</evidence>
<proteinExistence type="predicted"/>
<accession>A0A2W2AVH5</accession>
<name>A0A2W2AVH5_9BACT</name>
<protein>
    <submittedName>
        <fullName evidence="3">Multiple ligand-binding protein 1</fullName>
    </submittedName>
</protein>
<dbReference type="EMBL" id="QKTW01000022">
    <property type="protein sequence ID" value="PZF71678.1"/>
    <property type="molecule type" value="Genomic_DNA"/>
</dbReference>
<keyword evidence="2" id="KW-0732">Signal</keyword>
<evidence type="ECO:0000313" key="3">
    <source>
        <dbReference type="EMBL" id="PZF71678.1"/>
    </source>
</evidence>
<organism evidence="3 4">
    <name type="scientific">Taibaiella soli</name>
    <dbReference type="NCBI Taxonomy" id="1649169"/>
    <lineage>
        <taxon>Bacteria</taxon>
        <taxon>Pseudomonadati</taxon>
        <taxon>Bacteroidota</taxon>
        <taxon>Chitinophagia</taxon>
        <taxon>Chitinophagales</taxon>
        <taxon>Chitinophagaceae</taxon>
        <taxon>Taibaiella</taxon>
    </lineage>
</organism>
<feature type="signal peptide" evidence="2">
    <location>
        <begin position="1"/>
        <end position="16"/>
    </location>
</feature>
<comment type="caution">
    <text evidence="3">The sequence shown here is derived from an EMBL/GenBank/DDBJ whole genome shotgun (WGS) entry which is preliminary data.</text>
</comment>
<evidence type="ECO:0000256" key="1">
    <source>
        <dbReference type="SAM" id="MobiDB-lite"/>
    </source>
</evidence>
<gene>
    <name evidence="3" type="ORF">DN068_16550</name>
</gene>
<feature type="region of interest" description="Disordered" evidence="1">
    <location>
        <begin position="105"/>
        <end position="126"/>
    </location>
</feature>